<feature type="binding site" evidence="18">
    <location>
        <position position="58"/>
    </location>
    <ligand>
        <name>K(+)</name>
        <dbReference type="ChEBI" id="CHEBI:29103"/>
    </ligand>
</feature>
<dbReference type="HAMAP" id="MF_01965">
    <property type="entry name" value="NADHX_dehydratase"/>
    <property type="match status" value="1"/>
</dbReference>
<comment type="catalytic activity">
    <reaction evidence="15 17 19">
        <text>(6S)-NADHX + ADP = AMP + phosphate + NADH + H(+)</text>
        <dbReference type="Rhea" id="RHEA:32223"/>
        <dbReference type="ChEBI" id="CHEBI:15378"/>
        <dbReference type="ChEBI" id="CHEBI:43474"/>
        <dbReference type="ChEBI" id="CHEBI:57945"/>
        <dbReference type="ChEBI" id="CHEBI:64074"/>
        <dbReference type="ChEBI" id="CHEBI:456215"/>
        <dbReference type="ChEBI" id="CHEBI:456216"/>
        <dbReference type="EC" id="4.2.1.136"/>
    </reaction>
</comment>
<comment type="catalytic activity">
    <reaction evidence="1 18 19">
        <text>(6R)-NADHX = (6S)-NADHX</text>
        <dbReference type="Rhea" id="RHEA:32215"/>
        <dbReference type="ChEBI" id="CHEBI:64074"/>
        <dbReference type="ChEBI" id="CHEBI:64075"/>
        <dbReference type="EC" id="5.1.99.6"/>
    </reaction>
</comment>
<dbReference type="InterPro" id="IPR004443">
    <property type="entry name" value="YjeF_N_dom"/>
</dbReference>
<dbReference type="PANTHER" id="PTHR12592">
    <property type="entry name" value="ATP-DEPENDENT (S)-NAD(P)H-HYDRATE DEHYDRATASE FAMILY MEMBER"/>
    <property type="match status" value="1"/>
</dbReference>
<evidence type="ECO:0000256" key="19">
    <source>
        <dbReference type="PIRNR" id="PIRNR017184"/>
    </source>
</evidence>
<dbReference type="CDD" id="cd01171">
    <property type="entry name" value="YXKO-related"/>
    <property type="match status" value="1"/>
</dbReference>
<feature type="binding site" evidence="18">
    <location>
        <position position="140"/>
    </location>
    <ligand>
        <name>(6S)-NADPHX</name>
        <dbReference type="ChEBI" id="CHEBI:64076"/>
    </ligand>
</feature>
<comment type="cofactor">
    <cofactor evidence="17">
        <name>Mg(2+)</name>
        <dbReference type="ChEBI" id="CHEBI:18420"/>
    </cofactor>
</comment>
<comment type="function">
    <text evidence="14 19">Bifunctional enzyme that catalyzes the epimerization of the S- and R-forms of NAD(P)HX and the dehydration of the S-form of NAD(P)HX at the expense of ADP, which is converted to AMP. This allows the repair of both epimers of NAD(P)HX, a damaged form of NAD(P)H that is a result of enzymatic or heat-dependent hydration.</text>
</comment>
<keyword evidence="8 17" id="KW-0521">NADP</keyword>
<feature type="domain" description="YjeF C-terminal" evidence="20">
    <location>
        <begin position="224"/>
        <end position="503"/>
    </location>
</feature>
<feature type="binding site" evidence="17">
    <location>
        <begin position="413"/>
        <end position="417"/>
    </location>
    <ligand>
        <name>AMP</name>
        <dbReference type="ChEBI" id="CHEBI:456215"/>
    </ligand>
</feature>
<dbReference type="HAMAP" id="MF_01966">
    <property type="entry name" value="NADHX_epimerase"/>
    <property type="match status" value="1"/>
</dbReference>
<evidence type="ECO:0000259" key="20">
    <source>
        <dbReference type="PROSITE" id="PS51383"/>
    </source>
</evidence>
<dbReference type="Pfam" id="PF01256">
    <property type="entry name" value="Carb_kinase"/>
    <property type="match status" value="1"/>
</dbReference>
<dbReference type="GO" id="GO:0046496">
    <property type="term" value="P:nicotinamide nucleotide metabolic process"/>
    <property type="evidence" value="ECO:0007669"/>
    <property type="project" value="UniProtKB-UniRule"/>
</dbReference>
<dbReference type="InterPro" id="IPR000631">
    <property type="entry name" value="CARKD"/>
</dbReference>
<evidence type="ECO:0000256" key="8">
    <source>
        <dbReference type="ARBA" id="ARBA00022857"/>
    </source>
</evidence>
<dbReference type="InterPro" id="IPR029056">
    <property type="entry name" value="Ribokinase-like"/>
</dbReference>
<comment type="function">
    <text evidence="17">Catalyzes the dehydration of the S-form of NAD(P)HX at the expense of ADP, which is converted to AMP. Together with NAD(P)HX epimerase, which catalyzes the epimerization of the S- and R-forms, the enzyme allows the repair of both epimers of NAD(P)HX, a damaged form of NAD(P)H that is a result of enzymatic or heat-dependent hydration.</text>
</comment>
<dbReference type="SUPFAM" id="SSF53613">
    <property type="entry name" value="Ribokinase-like"/>
    <property type="match status" value="1"/>
</dbReference>
<keyword evidence="5 18" id="KW-0479">Metal-binding</keyword>
<dbReference type="InterPro" id="IPR017953">
    <property type="entry name" value="Carbohydrate_kinase_pred_CS"/>
</dbReference>
<evidence type="ECO:0000256" key="5">
    <source>
        <dbReference type="ARBA" id="ARBA00022723"/>
    </source>
</evidence>
<accession>A0A917XXU4</accession>
<dbReference type="PANTHER" id="PTHR12592:SF0">
    <property type="entry name" value="ATP-DEPENDENT (S)-NAD(P)H-HYDRATE DEHYDRATASE"/>
    <property type="match status" value="1"/>
</dbReference>
<evidence type="ECO:0000256" key="15">
    <source>
        <dbReference type="ARBA" id="ARBA00048238"/>
    </source>
</evidence>
<dbReference type="GO" id="GO:0052855">
    <property type="term" value="F:ADP-dependent NAD(P)H-hydrate dehydratase activity"/>
    <property type="evidence" value="ECO:0007669"/>
    <property type="project" value="UniProtKB-UniRule"/>
</dbReference>
<dbReference type="Gene3D" id="3.40.50.10260">
    <property type="entry name" value="YjeF N-terminal domain"/>
    <property type="match status" value="1"/>
</dbReference>
<keyword evidence="11 18" id="KW-0413">Isomerase</keyword>
<evidence type="ECO:0000256" key="13">
    <source>
        <dbReference type="ARBA" id="ARBA00023268"/>
    </source>
</evidence>
<protein>
    <recommendedName>
        <fullName evidence="19">Bifunctional NAD(P)H-hydrate repair enzyme</fullName>
    </recommendedName>
    <alternativeName>
        <fullName evidence="19">Nicotinamide nucleotide repair protein</fullName>
    </alternativeName>
    <domain>
        <recommendedName>
            <fullName evidence="19">ADP-dependent (S)-NAD(P)H-hydrate dehydratase</fullName>
            <ecNumber evidence="19">4.2.1.136</ecNumber>
        </recommendedName>
        <alternativeName>
            <fullName evidence="19">ADP-dependent NAD(P)HX dehydratase</fullName>
        </alternativeName>
    </domain>
    <domain>
        <recommendedName>
            <fullName evidence="19">NAD(P)H-hydrate epimerase</fullName>
            <ecNumber evidence="19">5.1.99.6</ecNumber>
        </recommendedName>
    </domain>
</protein>
<evidence type="ECO:0000256" key="4">
    <source>
        <dbReference type="ARBA" id="ARBA00009524"/>
    </source>
</evidence>
<reference evidence="22" key="2">
    <citation type="submission" date="2020-09" db="EMBL/GenBank/DDBJ databases">
        <authorList>
            <person name="Sun Q."/>
            <person name="Ohkuma M."/>
        </authorList>
    </citation>
    <scope>NUCLEOTIDE SEQUENCE</scope>
    <source>
        <strain evidence="22">JCM 17251</strain>
    </source>
</reference>
<feature type="binding site" evidence="17">
    <location>
        <position position="443"/>
    </location>
    <ligand>
        <name>(6S)-NADPHX</name>
        <dbReference type="ChEBI" id="CHEBI:64076"/>
    </ligand>
</feature>
<comment type="caution">
    <text evidence="22">The sequence shown here is derived from an EMBL/GenBank/DDBJ whole genome shotgun (WGS) entry which is preliminary data.</text>
</comment>
<evidence type="ECO:0000256" key="7">
    <source>
        <dbReference type="ARBA" id="ARBA00022840"/>
    </source>
</evidence>
<comment type="function">
    <text evidence="18">Catalyzes the epimerization of the S- and R-forms of NAD(P)HX, a damaged form of NAD(P)H that is a result of enzymatic or heat-dependent hydration. This is a prerequisite for the S-specific NAD(P)H-hydrate dehydratase to allow the repair of both epimers of NAD(P)HX.</text>
</comment>
<comment type="subunit">
    <text evidence="17">Homotetramer.</text>
</comment>
<keyword evidence="9 18" id="KW-0630">Potassium</keyword>
<name>A0A917XXU4_9BACI</name>
<feature type="binding site" evidence="18">
    <location>
        <begin position="129"/>
        <end position="135"/>
    </location>
    <ligand>
        <name>(6S)-NADPHX</name>
        <dbReference type="ChEBI" id="CHEBI:64076"/>
    </ligand>
</feature>
<feature type="binding site" evidence="18">
    <location>
        <position position="125"/>
    </location>
    <ligand>
        <name>K(+)</name>
        <dbReference type="ChEBI" id="CHEBI:29103"/>
    </ligand>
</feature>
<evidence type="ECO:0000256" key="1">
    <source>
        <dbReference type="ARBA" id="ARBA00000013"/>
    </source>
</evidence>
<keyword evidence="12 17" id="KW-0456">Lyase</keyword>
<keyword evidence="6 17" id="KW-0547">Nucleotide-binding</keyword>
<keyword evidence="10 17" id="KW-0520">NAD</keyword>
<dbReference type="InterPro" id="IPR030677">
    <property type="entry name" value="Nnr"/>
</dbReference>
<comment type="similarity">
    <text evidence="4 19">In the C-terminal section; belongs to the NnrD/CARKD family.</text>
</comment>
<dbReference type="GO" id="GO:0052856">
    <property type="term" value="F:NAD(P)HX epimerase activity"/>
    <property type="evidence" value="ECO:0007669"/>
    <property type="project" value="UniProtKB-UniRule"/>
</dbReference>
<evidence type="ECO:0000256" key="11">
    <source>
        <dbReference type="ARBA" id="ARBA00023235"/>
    </source>
</evidence>
<dbReference type="Proteomes" id="UP000624041">
    <property type="component" value="Unassembled WGS sequence"/>
</dbReference>
<evidence type="ECO:0000256" key="10">
    <source>
        <dbReference type="ARBA" id="ARBA00023027"/>
    </source>
</evidence>
<evidence type="ECO:0000256" key="12">
    <source>
        <dbReference type="ARBA" id="ARBA00023239"/>
    </source>
</evidence>
<dbReference type="InterPro" id="IPR036652">
    <property type="entry name" value="YjeF_N_dom_sf"/>
</dbReference>
<dbReference type="GO" id="GO:0110051">
    <property type="term" value="P:metabolite repair"/>
    <property type="evidence" value="ECO:0007669"/>
    <property type="project" value="TreeGrafter"/>
</dbReference>
<evidence type="ECO:0000256" key="16">
    <source>
        <dbReference type="ARBA" id="ARBA00049209"/>
    </source>
</evidence>
<evidence type="ECO:0000256" key="18">
    <source>
        <dbReference type="HAMAP-Rule" id="MF_01966"/>
    </source>
</evidence>
<evidence type="ECO:0000256" key="3">
    <source>
        <dbReference type="ARBA" id="ARBA00006001"/>
    </source>
</evidence>
<dbReference type="GO" id="GO:0005524">
    <property type="term" value="F:ATP binding"/>
    <property type="evidence" value="ECO:0007669"/>
    <property type="project" value="UniProtKB-UniRule"/>
</dbReference>
<dbReference type="RefSeq" id="WP_188857118.1">
    <property type="nucleotide sequence ID" value="NZ_BMOS01000013.1"/>
</dbReference>
<dbReference type="GO" id="GO:0046872">
    <property type="term" value="F:metal ion binding"/>
    <property type="evidence" value="ECO:0007669"/>
    <property type="project" value="UniProtKB-UniRule"/>
</dbReference>
<feature type="binding site" evidence="17">
    <location>
        <position position="325"/>
    </location>
    <ligand>
        <name>(6S)-NADPHX</name>
        <dbReference type="ChEBI" id="CHEBI:64076"/>
    </ligand>
</feature>
<sequence>MFIVTAKEMYDIDRHTMKEIGLPGHVLMENAGREIFRNIISLFERTEWITVFVGAGNNGGDGFVIARYLMEHGYDVRVFQVVPDELIQGDALLHKKIYLNSNGKIFSLIDHGVEEIIKNSDVIIDSLLGIGKKGALREPYQDVIKRINESDARVVSVDIPSGLPADEGVPFTVAVQADYTFIVGAMKMTAVLPDTASYYGEWKVVEIGFSKRTMEKYTTRSLYGSDQFQATLPRRRAYAHKGDHGKGFIIGGSARMPGAITMATEAALVAGAGLVTAGTLQEIIPIIASRIPEAMFKILKEEDGLLVWDNHLDVSAYDAIAAGVGMGRSKQGEELIKQVLKAATCPVLVDADGLYHLSNLLPILKSRDAVTIVTPHTGEMARLLELRIEETLTSPFQHAKNFAEDYGVYVVLKGKYTIITSPDGKQVVDATGNPGLAKGGSGDVLTGIMLAMILQNQTIFSAICNACYLHGTSADLAVQHKHSVYDLTATDIIAWIREVYRMIS</sequence>
<dbReference type="Gene3D" id="3.40.1190.20">
    <property type="match status" value="1"/>
</dbReference>
<evidence type="ECO:0000256" key="9">
    <source>
        <dbReference type="ARBA" id="ARBA00022958"/>
    </source>
</evidence>
<dbReference type="PIRSF" id="PIRSF017184">
    <property type="entry name" value="Nnr"/>
    <property type="match status" value="1"/>
</dbReference>
<gene>
    <name evidence="22" type="primary">nnr</name>
    <name evidence="17" type="synonym">nnrD</name>
    <name evidence="18" type="synonym">nnrE</name>
    <name evidence="22" type="ORF">GCM10007971_21000</name>
</gene>
<evidence type="ECO:0000256" key="6">
    <source>
        <dbReference type="ARBA" id="ARBA00022741"/>
    </source>
</evidence>
<keyword evidence="13" id="KW-0511">Multifunctional enzyme</keyword>
<evidence type="ECO:0000256" key="14">
    <source>
        <dbReference type="ARBA" id="ARBA00025153"/>
    </source>
</evidence>
<comment type="cofactor">
    <cofactor evidence="18 19">
        <name>K(+)</name>
        <dbReference type="ChEBI" id="CHEBI:29103"/>
    </cofactor>
    <text evidence="18 19">Binds 1 potassium ion per subunit.</text>
</comment>
<feature type="binding site" evidence="18">
    <location>
        <position position="158"/>
    </location>
    <ligand>
        <name>(6S)-NADPHX</name>
        <dbReference type="ChEBI" id="CHEBI:64076"/>
    </ligand>
</feature>
<comment type="similarity">
    <text evidence="3 19">In the N-terminal section; belongs to the NnrE/AIBP family.</text>
</comment>
<organism evidence="22 23">
    <name type="scientific">Oceanobacillus indicireducens</name>
    <dbReference type="NCBI Taxonomy" id="1004261"/>
    <lineage>
        <taxon>Bacteria</taxon>
        <taxon>Bacillati</taxon>
        <taxon>Bacillota</taxon>
        <taxon>Bacilli</taxon>
        <taxon>Bacillales</taxon>
        <taxon>Bacillaceae</taxon>
        <taxon>Oceanobacillus</taxon>
    </lineage>
</organism>
<evidence type="ECO:0000256" key="2">
    <source>
        <dbReference type="ARBA" id="ARBA00000909"/>
    </source>
</evidence>
<evidence type="ECO:0000313" key="23">
    <source>
        <dbReference type="Proteomes" id="UP000624041"/>
    </source>
</evidence>
<feature type="binding site" evidence="17">
    <location>
        <position position="376"/>
    </location>
    <ligand>
        <name>(6S)-NADPHX</name>
        <dbReference type="ChEBI" id="CHEBI:64076"/>
    </ligand>
</feature>
<keyword evidence="23" id="KW-1185">Reference proteome</keyword>
<evidence type="ECO:0000259" key="21">
    <source>
        <dbReference type="PROSITE" id="PS51385"/>
    </source>
</evidence>
<feature type="binding site" evidence="17">
    <location>
        <position position="259"/>
    </location>
    <ligand>
        <name>(6S)-NADPHX</name>
        <dbReference type="ChEBI" id="CHEBI:64076"/>
    </ligand>
</feature>
<feature type="binding site" evidence="18">
    <location>
        <position position="161"/>
    </location>
    <ligand>
        <name>K(+)</name>
        <dbReference type="ChEBI" id="CHEBI:29103"/>
    </ligand>
</feature>
<dbReference type="NCBIfam" id="TIGR00197">
    <property type="entry name" value="yjeF_nterm"/>
    <property type="match status" value="1"/>
</dbReference>
<dbReference type="EC" id="5.1.99.6" evidence="19"/>
<feature type="binding site" evidence="18">
    <location>
        <begin position="57"/>
        <end position="61"/>
    </location>
    <ligand>
        <name>(6S)-NADPHX</name>
        <dbReference type="ChEBI" id="CHEBI:64076"/>
    </ligand>
</feature>
<proteinExistence type="inferred from homology"/>
<keyword evidence="7 17" id="KW-0067">ATP-binding</keyword>
<feature type="binding site" evidence="17">
    <location>
        <position position="442"/>
    </location>
    <ligand>
        <name>AMP</name>
        <dbReference type="ChEBI" id="CHEBI:456215"/>
    </ligand>
</feature>
<comment type="catalytic activity">
    <reaction evidence="16 17 19">
        <text>(6S)-NADPHX + ADP = AMP + phosphate + NADPH + H(+)</text>
        <dbReference type="Rhea" id="RHEA:32235"/>
        <dbReference type="ChEBI" id="CHEBI:15378"/>
        <dbReference type="ChEBI" id="CHEBI:43474"/>
        <dbReference type="ChEBI" id="CHEBI:57783"/>
        <dbReference type="ChEBI" id="CHEBI:64076"/>
        <dbReference type="ChEBI" id="CHEBI:456215"/>
        <dbReference type="ChEBI" id="CHEBI:456216"/>
        <dbReference type="EC" id="4.2.1.136"/>
    </reaction>
</comment>
<reference evidence="22" key="1">
    <citation type="journal article" date="2014" name="Int. J. Syst. Evol. Microbiol.">
        <title>Complete genome sequence of Corynebacterium casei LMG S-19264T (=DSM 44701T), isolated from a smear-ripened cheese.</title>
        <authorList>
            <consortium name="US DOE Joint Genome Institute (JGI-PGF)"/>
            <person name="Walter F."/>
            <person name="Albersmeier A."/>
            <person name="Kalinowski J."/>
            <person name="Ruckert C."/>
        </authorList>
    </citation>
    <scope>NUCLEOTIDE SEQUENCE</scope>
    <source>
        <strain evidence="22">JCM 17251</strain>
    </source>
</reference>
<comment type="similarity">
    <text evidence="18">Belongs to the NnrE/AIBP family.</text>
</comment>
<dbReference type="AlphaFoldDB" id="A0A917XXU4"/>
<comment type="catalytic activity">
    <reaction evidence="2 18 19">
        <text>(6R)-NADPHX = (6S)-NADPHX</text>
        <dbReference type="Rhea" id="RHEA:32227"/>
        <dbReference type="ChEBI" id="CHEBI:64076"/>
        <dbReference type="ChEBI" id="CHEBI:64077"/>
        <dbReference type="EC" id="5.1.99.6"/>
    </reaction>
</comment>
<evidence type="ECO:0000256" key="17">
    <source>
        <dbReference type="HAMAP-Rule" id="MF_01965"/>
    </source>
</evidence>
<dbReference type="PROSITE" id="PS51385">
    <property type="entry name" value="YJEF_N"/>
    <property type="match status" value="1"/>
</dbReference>
<dbReference type="SUPFAM" id="SSF64153">
    <property type="entry name" value="YjeF N-terminal domain-like"/>
    <property type="match status" value="1"/>
</dbReference>
<dbReference type="PROSITE" id="PS01050">
    <property type="entry name" value="YJEF_C_2"/>
    <property type="match status" value="1"/>
</dbReference>
<feature type="domain" description="YjeF N-terminal" evidence="21">
    <location>
        <begin position="9"/>
        <end position="215"/>
    </location>
</feature>
<comment type="similarity">
    <text evidence="17">Belongs to the NnrD/CARKD family.</text>
</comment>
<dbReference type="NCBIfam" id="TIGR00196">
    <property type="entry name" value="yjeF_cterm"/>
    <property type="match status" value="1"/>
</dbReference>
<evidence type="ECO:0000313" key="22">
    <source>
        <dbReference type="EMBL" id="GGN58675.1"/>
    </source>
</evidence>
<dbReference type="PROSITE" id="PS51383">
    <property type="entry name" value="YJEF_C_3"/>
    <property type="match status" value="1"/>
</dbReference>
<dbReference type="Pfam" id="PF03853">
    <property type="entry name" value="YjeF_N"/>
    <property type="match status" value="1"/>
</dbReference>
<dbReference type="EMBL" id="BMOS01000013">
    <property type="protein sequence ID" value="GGN58675.1"/>
    <property type="molecule type" value="Genomic_DNA"/>
</dbReference>
<dbReference type="EC" id="4.2.1.136" evidence="19"/>